<evidence type="ECO:0000259" key="2">
    <source>
        <dbReference type="Pfam" id="PF02350"/>
    </source>
</evidence>
<dbReference type="CDD" id="cd03786">
    <property type="entry name" value="GTB_UDP-GlcNAc_2-Epimerase"/>
    <property type="match status" value="1"/>
</dbReference>
<dbReference type="EC" id="5.1.3.14" evidence="3"/>
<dbReference type="GO" id="GO:0008761">
    <property type="term" value="F:UDP-N-acetylglucosamine 2-epimerase activity"/>
    <property type="evidence" value="ECO:0007669"/>
    <property type="project" value="UniProtKB-EC"/>
</dbReference>
<comment type="similarity">
    <text evidence="1">Belongs to the UDP-N-acetylglucosamine 2-epimerase family.</text>
</comment>
<gene>
    <name evidence="3" type="ORF">HNQ61_000229</name>
</gene>
<dbReference type="SUPFAM" id="SSF53756">
    <property type="entry name" value="UDP-Glycosyltransferase/glycogen phosphorylase"/>
    <property type="match status" value="1"/>
</dbReference>
<evidence type="ECO:0000313" key="3">
    <source>
        <dbReference type="EMBL" id="MBB6068618.1"/>
    </source>
</evidence>
<accession>A0A841GTU8</accession>
<name>A0A841GTU8_9BACT</name>
<dbReference type="InterPro" id="IPR029767">
    <property type="entry name" value="WecB-like"/>
</dbReference>
<keyword evidence="1 3" id="KW-0413">Isomerase</keyword>
<keyword evidence="4" id="KW-1185">Reference proteome</keyword>
<dbReference type="EMBL" id="JACHIA010000001">
    <property type="protein sequence ID" value="MBB6068618.1"/>
    <property type="molecule type" value="Genomic_DNA"/>
</dbReference>
<dbReference type="Pfam" id="PF02350">
    <property type="entry name" value="Epimerase_2"/>
    <property type="match status" value="1"/>
</dbReference>
<dbReference type="InterPro" id="IPR003331">
    <property type="entry name" value="UDP_GlcNAc_Epimerase_2_dom"/>
</dbReference>
<comment type="caution">
    <text evidence="3">The sequence shown here is derived from an EMBL/GenBank/DDBJ whole genome shotgun (WGS) entry which is preliminary data.</text>
</comment>
<proteinExistence type="inferred from homology"/>
<dbReference type="PANTHER" id="PTHR43174:SF1">
    <property type="entry name" value="UDP-N-ACETYLGLUCOSAMINE 2-EPIMERASE"/>
    <property type="match status" value="1"/>
</dbReference>
<dbReference type="AlphaFoldDB" id="A0A841GTU8"/>
<dbReference type="Gene3D" id="3.40.50.2000">
    <property type="entry name" value="Glycogen Phosphorylase B"/>
    <property type="match status" value="2"/>
</dbReference>
<organism evidence="3 4">
    <name type="scientific">Longimicrobium terrae</name>
    <dbReference type="NCBI Taxonomy" id="1639882"/>
    <lineage>
        <taxon>Bacteria</taxon>
        <taxon>Pseudomonadati</taxon>
        <taxon>Gemmatimonadota</taxon>
        <taxon>Longimicrobiia</taxon>
        <taxon>Longimicrobiales</taxon>
        <taxon>Longimicrobiaceae</taxon>
        <taxon>Longimicrobium</taxon>
    </lineage>
</organism>
<protein>
    <submittedName>
        <fullName evidence="3">UDP-N-acetylglucosamine 2-epimerase (Non-hydrolyzing)</fullName>
        <ecNumber evidence="3">5.1.3.14</ecNumber>
    </submittedName>
</protein>
<sequence>MRVLVVAGARPNFIKVAPILRALHAAGDEAVLVHTGQHYDDRMSDAFFRDLGMAPADFHLGVGSGSHAEQTARVMVAFEPVLLQVRPEWVVVVGDVNSTLACALVAAKQDESVGCRVAHVEAGLRSGDWRMPEEVNRVLTDRLADLLLTPSRDALHNLRAEGIAEERVRFVGNVMIDTLFAQLESARARDAAGAMGLPRGGYALATLHRPSNVDSPDALGAVLGALRQVAASTPVVLPLHPRTRARAREFGLEGLLEGLHVLEPVGYTDMLSLVDGAAVVLTDSGGVQEETTALGVPCVTLREQTERPVTVTEGTNRLAPWPLTADGVVSSFRAAQARGRRPDGVPGPEGWDGAAAERIVHALHALARTDGAAGF</sequence>
<reference evidence="3 4" key="1">
    <citation type="submission" date="2020-08" db="EMBL/GenBank/DDBJ databases">
        <title>Genomic Encyclopedia of Type Strains, Phase IV (KMG-IV): sequencing the most valuable type-strain genomes for metagenomic binning, comparative biology and taxonomic classification.</title>
        <authorList>
            <person name="Goeker M."/>
        </authorList>
    </citation>
    <scope>NUCLEOTIDE SEQUENCE [LARGE SCALE GENOMIC DNA]</scope>
    <source>
        <strain evidence="3 4">DSM 29007</strain>
    </source>
</reference>
<dbReference type="Proteomes" id="UP000582837">
    <property type="component" value="Unassembled WGS sequence"/>
</dbReference>
<feature type="domain" description="UDP-N-acetylglucosamine 2-epimerase" evidence="2">
    <location>
        <begin position="22"/>
        <end position="363"/>
    </location>
</feature>
<evidence type="ECO:0000313" key="4">
    <source>
        <dbReference type="Proteomes" id="UP000582837"/>
    </source>
</evidence>
<dbReference type="NCBIfam" id="TIGR00236">
    <property type="entry name" value="wecB"/>
    <property type="match status" value="1"/>
</dbReference>
<evidence type="ECO:0000256" key="1">
    <source>
        <dbReference type="RuleBase" id="RU003513"/>
    </source>
</evidence>
<dbReference type="PANTHER" id="PTHR43174">
    <property type="entry name" value="UDP-N-ACETYLGLUCOSAMINE 2-EPIMERASE"/>
    <property type="match status" value="1"/>
</dbReference>
<dbReference type="RefSeq" id="WP_170030857.1">
    <property type="nucleotide sequence ID" value="NZ_JABDTL010000001.1"/>
</dbReference>